<feature type="chain" id="PRO_5045290265" evidence="2">
    <location>
        <begin position="20"/>
        <end position="136"/>
    </location>
</feature>
<dbReference type="PROSITE" id="PS51123">
    <property type="entry name" value="OMPA_2"/>
    <property type="match status" value="1"/>
</dbReference>
<dbReference type="Proteomes" id="UP001172083">
    <property type="component" value="Unassembled WGS sequence"/>
</dbReference>
<dbReference type="InterPro" id="IPR050330">
    <property type="entry name" value="Bact_OuterMem_StrucFunc"/>
</dbReference>
<keyword evidence="5" id="KW-1185">Reference proteome</keyword>
<evidence type="ECO:0000313" key="4">
    <source>
        <dbReference type="EMBL" id="MDN5212031.1"/>
    </source>
</evidence>
<evidence type="ECO:0000256" key="1">
    <source>
        <dbReference type="PROSITE-ProRule" id="PRU00473"/>
    </source>
</evidence>
<dbReference type="Pfam" id="PF00691">
    <property type="entry name" value="OmpA"/>
    <property type="match status" value="1"/>
</dbReference>
<dbReference type="InterPro" id="IPR006665">
    <property type="entry name" value="OmpA-like"/>
</dbReference>
<dbReference type="RefSeq" id="WP_346757356.1">
    <property type="nucleotide sequence ID" value="NZ_JAUJEB010000001.1"/>
</dbReference>
<dbReference type="EMBL" id="JAUJEB010000001">
    <property type="protein sequence ID" value="MDN5212031.1"/>
    <property type="molecule type" value="Genomic_DNA"/>
</dbReference>
<sequence>MKKLLTSILLTCISSFAYSQIDSVIIKSIYFGPGSNYVDERQTLELFRLIDGIENLQSFQISITSHTDNIGGAEYNQWLSNMRSEAVIQKLLLKGIPMDQIHIKDFGQHNPLYNNANWQGRMKNRRVDIIFSPMIF</sequence>
<feature type="signal peptide" evidence="2">
    <location>
        <begin position="1"/>
        <end position="19"/>
    </location>
</feature>
<comment type="caution">
    <text evidence="4">The sequence shown here is derived from an EMBL/GenBank/DDBJ whole genome shotgun (WGS) entry which is preliminary data.</text>
</comment>
<keyword evidence="1" id="KW-0472">Membrane</keyword>
<dbReference type="InterPro" id="IPR036737">
    <property type="entry name" value="OmpA-like_sf"/>
</dbReference>
<name>A0ABT8L6G9_9BACT</name>
<dbReference type="SUPFAM" id="SSF103088">
    <property type="entry name" value="OmpA-like"/>
    <property type="match status" value="1"/>
</dbReference>
<reference evidence="4" key="1">
    <citation type="submission" date="2023-06" db="EMBL/GenBank/DDBJ databases">
        <title>Genomic of Agaribacillus aureum.</title>
        <authorList>
            <person name="Wang G."/>
        </authorList>
    </citation>
    <scope>NUCLEOTIDE SEQUENCE</scope>
    <source>
        <strain evidence="4">BMA12</strain>
    </source>
</reference>
<evidence type="ECO:0000259" key="3">
    <source>
        <dbReference type="PROSITE" id="PS51123"/>
    </source>
</evidence>
<keyword evidence="2" id="KW-0732">Signal</keyword>
<evidence type="ECO:0000313" key="5">
    <source>
        <dbReference type="Proteomes" id="UP001172083"/>
    </source>
</evidence>
<gene>
    <name evidence="4" type="ORF">QQ020_08210</name>
</gene>
<evidence type="ECO:0000256" key="2">
    <source>
        <dbReference type="SAM" id="SignalP"/>
    </source>
</evidence>
<dbReference type="PANTHER" id="PTHR30329:SF21">
    <property type="entry name" value="LIPOPROTEIN YIAD-RELATED"/>
    <property type="match status" value="1"/>
</dbReference>
<dbReference type="PANTHER" id="PTHR30329">
    <property type="entry name" value="STATOR ELEMENT OF FLAGELLAR MOTOR COMPLEX"/>
    <property type="match status" value="1"/>
</dbReference>
<proteinExistence type="predicted"/>
<dbReference type="CDD" id="cd07185">
    <property type="entry name" value="OmpA_C-like"/>
    <property type="match status" value="1"/>
</dbReference>
<organism evidence="4 5">
    <name type="scientific">Agaribacillus aureus</name>
    <dbReference type="NCBI Taxonomy" id="3051825"/>
    <lineage>
        <taxon>Bacteria</taxon>
        <taxon>Pseudomonadati</taxon>
        <taxon>Bacteroidota</taxon>
        <taxon>Cytophagia</taxon>
        <taxon>Cytophagales</taxon>
        <taxon>Splendidivirgaceae</taxon>
        <taxon>Agaribacillus</taxon>
    </lineage>
</organism>
<accession>A0ABT8L6G9</accession>
<dbReference type="Gene3D" id="3.30.1330.60">
    <property type="entry name" value="OmpA-like domain"/>
    <property type="match status" value="1"/>
</dbReference>
<feature type="domain" description="OmpA-like" evidence="3">
    <location>
        <begin position="18"/>
        <end position="135"/>
    </location>
</feature>
<protein>
    <submittedName>
        <fullName evidence="4">OmpA family protein</fullName>
    </submittedName>
</protein>